<dbReference type="Pfam" id="PF01381">
    <property type="entry name" value="HTH_3"/>
    <property type="match status" value="1"/>
</dbReference>
<accession>A0A3G8LV95</accession>
<protein>
    <submittedName>
        <fullName evidence="2">XRE family transcriptional regulator</fullName>
    </submittedName>
</protein>
<dbReference type="AlphaFoldDB" id="A0A3G8LV95"/>
<dbReference type="InterPro" id="IPR001387">
    <property type="entry name" value="Cro/C1-type_HTH"/>
</dbReference>
<dbReference type="Gene3D" id="1.10.260.40">
    <property type="entry name" value="lambda repressor-like DNA-binding domains"/>
    <property type="match status" value="1"/>
</dbReference>
<evidence type="ECO:0000259" key="1">
    <source>
        <dbReference type="PROSITE" id="PS50943"/>
    </source>
</evidence>
<name>A0A3G8LV95_9GAMM</name>
<feature type="domain" description="HTH cro/C1-type" evidence="1">
    <location>
        <begin position="13"/>
        <end position="67"/>
    </location>
</feature>
<dbReference type="KEGG" id="slj:EGC82_12615"/>
<sequence length="79" mass="8948">MKKKIAIEFGKKLAEKRKEKDILQKDLSQQCGFSLNYIGIVERGEKSISLEKVYVIAAILECSVHDLIPDEKAILLEAE</sequence>
<dbReference type="CDD" id="cd00093">
    <property type="entry name" value="HTH_XRE"/>
    <property type="match status" value="1"/>
</dbReference>
<dbReference type="GO" id="GO:0003677">
    <property type="term" value="F:DNA binding"/>
    <property type="evidence" value="ECO:0007669"/>
    <property type="project" value="InterPro"/>
</dbReference>
<dbReference type="SUPFAM" id="SSF47413">
    <property type="entry name" value="lambda repressor-like DNA-binding domains"/>
    <property type="match status" value="1"/>
</dbReference>
<dbReference type="Proteomes" id="UP000278035">
    <property type="component" value="Chromosome"/>
</dbReference>
<dbReference type="SMART" id="SM00530">
    <property type="entry name" value="HTH_XRE"/>
    <property type="match status" value="1"/>
</dbReference>
<evidence type="ECO:0000313" key="2">
    <source>
        <dbReference type="EMBL" id="AZG73529.1"/>
    </source>
</evidence>
<reference evidence="3" key="1">
    <citation type="submission" date="2018-11" db="EMBL/GenBank/DDBJ databases">
        <title>Shewanella sp. M2.</title>
        <authorList>
            <person name="Hwang Y.J."/>
            <person name="Hwang C.Y."/>
        </authorList>
    </citation>
    <scope>NUCLEOTIDE SEQUENCE [LARGE SCALE GENOMIC DNA]</scope>
    <source>
        <strain evidence="3">LMG 19866</strain>
    </source>
</reference>
<keyword evidence="3" id="KW-1185">Reference proteome</keyword>
<dbReference type="RefSeq" id="WP_124731077.1">
    <property type="nucleotide sequence ID" value="NZ_CBCSKC010000048.1"/>
</dbReference>
<dbReference type="OrthoDB" id="9800901at2"/>
<organism evidence="2 3">
    <name type="scientific">Shewanella livingstonensis</name>
    <dbReference type="NCBI Taxonomy" id="150120"/>
    <lineage>
        <taxon>Bacteria</taxon>
        <taxon>Pseudomonadati</taxon>
        <taxon>Pseudomonadota</taxon>
        <taxon>Gammaproteobacteria</taxon>
        <taxon>Alteromonadales</taxon>
        <taxon>Shewanellaceae</taxon>
        <taxon>Shewanella</taxon>
    </lineage>
</organism>
<gene>
    <name evidence="2" type="ORF">EGC82_12615</name>
</gene>
<dbReference type="InterPro" id="IPR010982">
    <property type="entry name" value="Lambda_DNA-bd_dom_sf"/>
</dbReference>
<proteinExistence type="predicted"/>
<dbReference type="EMBL" id="CP034015">
    <property type="protein sequence ID" value="AZG73529.1"/>
    <property type="molecule type" value="Genomic_DNA"/>
</dbReference>
<dbReference type="PROSITE" id="PS50943">
    <property type="entry name" value="HTH_CROC1"/>
    <property type="match status" value="1"/>
</dbReference>
<evidence type="ECO:0000313" key="3">
    <source>
        <dbReference type="Proteomes" id="UP000278035"/>
    </source>
</evidence>